<dbReference type="EMBL" id="CCAE010000012">
    <property type="protein sequence ID" value="CDN87542.1"/>
    <property type="molecule type" value="Genomic_DNA"/>
</dbReference>
<accession>A0A1L1PBZ9</accession>
<dbReference type="GO" id="GO:0016787">
    <property type="term" value="F:hydrolase activity"/>
    <property type="evidence" value="ECO:0007669"/>
    <property type="project" value="InterPro"/>
</dbReference>
<keyword evidence="3" id="KW-1185">Reference proteome</keyword>
<dbReference type="Pfam" id="PF00149">
    <property type="entry name" value="Metallophos"/>
    <property type="match status" value="1"/>
</dbReference>
<feature type="domain" description="Calcineurin-like phosphoesterase" evidence="1">
    <location>
        <begin position="6"/>
        <end position="217"/>
    </location>
</feature>
<dbReference type="PANTHER" id="PTHR43143:SF1">
    <property type="entry name" value="SERINE_THREONINE-PROTEIN PHOSPHATASE CPPED1"/>
    <property type="match status" value="1"/>
</dbReference>
<dbReference type="InterPro" id="IPR004843">
    <property type="entry name" value="Calcineurin-like_PHP"/>
</dbReference>
<name>A0A1L1PBZ9_HYDIT</name>
<evidence type="ECO:0000313" key="2">
    <source>
        <dbReference type="EMBL" id="CDN87542.1"/>
    </source>
</evidence>
<dbReference type="AlphaFoldDB" id="A0A1L1PBZ9"/>
<dbReference type="SUPFAM" id="SSF56300">
    <property type="entry name" value="Metallo-dependent phosphatases"/>
    <property type="match status" value="1"/>
</dbReference>
<evidence type="ECO:0000259" key="1">
    <source>
        <dbReference type="Pfam" id="PF00149"/>
    </source>
</evidence>
<dbReference type="RefSeq" id="WP_009520386.1">
    <property type="nucleotide sequence ID" value="NZ_CCAE010000012.1"/>
</dbReference>
<evidence type="ECO:0000313" key="3">
    <source>
        <dbReference type="Proteomes" id="UP000028878"/>
    </source>
</evidence>
<reference evidence="3" key="1">
    <citation type="submission" date="2014-11" db="EMBL/GenBank/DDBJ databases">
        <title>Draft genome sequence of Hydrogenophaga intermedia S1.</title>
        <authorList>
            <person name="Gan H.M."/>
            <person name="Chew T.H."/>
            <person name="Stolz A."/>
        </authorList>
    </citation>
    <scope>NUCLEOTIDE SEQUENCE [LARGE SCALE GENOMIC DNA]</scope>
    <source>
        <strain evidence="3">S1</strain>
    </source>
</reference>
<protein>
    <submittedName>
        <fullName evidence="2">Ser/Thr protein phosphatase family protein</fullName>
    </submittedName>
</protein>
<dbReference type="PANTHER" id="PTHR43143">
    <property type="entry name" value="METALLOPHOSPHOESTERASE, CALCINEURIN SUPERFAMILY"/>
    <property type="match status" value="1"/>
</dbReference>
<organism evidence="2 3">
    <name type="scientific">Hydrogenophaga intermedia</name>
    <dbReference type="NCBI Taxonomy" id="65786"/>
    <lineage>
        <taxon>Bacteria</taxon>
        <taxon>Pseudomonadati</taxon>
        <taxon>Pseudomonadota</taxon>
        <taxon>Betaproteobacteria</taxon>
        <taxon>Burkholderiales</taxon>
        <taxon>Comamonadaceae</taxon>
        <taxon>Hydrogenophaga</taxon>
    </lineage>
</organism>
<sequence length="689" mass="76414">MSPRLFRFAVIADSHVNPSDEDQISPYESHRLTNTRLAHTVDVLNALAPDFTVHVGDMIHPVPEAVSYPDAVARFKAAVGRLNAPLHLVPGNHDVGDKHADYVPAGEICEPYVELYQRHFGEHFYAFDHGDCHFVVINTSLINSGLAAEARQARWLEDDLRANAGRRTLLFVHYPPFIASADEHGHYDNIDEPGRSWLLGLVAQHQLAAVFTGHVHNFFFNAHAGTPIFSLPSTAFVRGDYSELFAVGQPPEHENGRNDVSKLGVLVVDVYEDRLVPQFIRTHDRPEGAAPSVQRDWPQLPPAADAPGPGLGLDLRYHWGELHQIPYSSMLDEFRRKQARNDYPILALWEMGIRHLRVPLDDLIDPASRVRMAALAALGSRFTVFLFGWPTDEQITLLREHRHLLRALELIVKWPLAPDLGDRLDALRTRVGVPLHVSRFWSASGQSRDGKQIKLLVDHGFAGAADPAARELLETTRGRGVDALVFRVAADTPFDEGIADAAEFASRHGVRAQVHVRLASDSPAQARHDAQANGVRALGAAFASRGFPRVDVFLDTLSDVDRGYFPRAGLVDRRFNPKREGQALRNLHGALSELPALDSPRWVRDPQFLVGTARVGQSVLMLVLPLGGGALMQLPDWLDTQGLRVKRWLDLASGEERAWPDADPDSAKVLEGACLIELMTSRVKEQVAV</sequence>
<dbReference type="Proteomes" id="UP000028878">
    <property type="component" value="Unassembled WGS sequence"/>
</dbReference>
<proteinExistence type="predicted"/>
<gene>
    <name evidence="2" type="ORF">BN948_01964</name>
</gene>
<dbReference type="InterPro" id="IPR051918">
    <property type="entry name" value="STPP_CPPED1"/>
</dbReference>
<dbReference type="InterPro" id="IPR029052">
    <property type="entry name" value="Metallo-depent_PP-like"/>
</dbReference>
<dbReference type="Gene3D" id="3.60.21.10">
    <property type="match status" value="1"/>
</dbReference>